<dbReference type="KEGG" id="oho:Oweho_0468"/>
<feature type="transmembrane region" description="Helical" evidence="1">
    <location>
        <begin position="7"/>
        <end position="28"/>
    </location>
</feature>
<name>G8QZA3_OWEHD</name>
<gene>
    <name evidence="2" type="ordered locus">Oweho_0468</name>
</gene>
<evidence type="ECO:0000313" key="2">
    <source>
        <dbReference type="EMBL" id="AEV31486.1"/>
    </source>
</evidence>
<proteinExistence type="predicted"/>
<dbReference type="HOGENOM" id="CLU_1823439_0_0_10"/>
<keyword evidence="1" id="KW-1133">Transmembrane helix</keyword>
<organism evidence="2 3">
    <name type="scientific">Owenweeksia hongkongensis (strain DSM 17368 / CIP 108786 / JCM 12287 / NRRL B-23963 / UST20020801)</name>
    <dbReference type="NCBI Taxonomy" id="926562"/>
    <lineage>
        <taxon>Bacteria</taxon>
        <taxon>Pseudomonadati</taxon>
        <taxon>Bacteroidota</taxon>
        <taxon>Flavobacteriia</taxon>
        <taxon>Flavobacteriales</taxon>
        <taxon>Owenweeksiaceae</taxon>
        <taxon>Owenweeksia</taxon>
    </lineage>
</organism>
<protein>
    <submittedName>
        <fullName evidence="2">Uncharacterized protein</fullName>
    </submittedName>
</protein>
<dbReference type="AlphaFoldDB" id="G8QZA3"/>
<dbReference type="EMBL" id="CP003156">
    <property type="protein sequence ID" value="AEV31486.1"/>
    <property type="molecule type" value="Genomic_DNA"/>
</dbReference>
<evidence type="ECO:0000256" key="1">
    <source>
        <dbReference type="SAM" id="Phobius"/>
    </source>
</evidence>
<keyword evidence="3" id="KW-1185">Reference proteome</keyword>
<keyword evidence="1" id="KW-0472">Membrane</keyword>
<evidence type="ECO:0000313" key="3">
    <source>
        <dbReference type="Proteomes" id="UP000005631"/>
    </source>
</evidence>
<sequence>MCPEQDLNPYVFFLSLIINCLYNNIFFFERVCSPLIPRIECAKIMKISELRWVCYYFLTRRLILNHLLPNQIYVSLLSAPKIHLHNPRDHWGSIYQEHKKEILHLGYENDTSHRVSRNKSKTKGVCTGVFSPEKVVVSVLE</sequence>
<keyword evidence="1" id="KW-0812">Transmembrane</keyword>
<dbReference type="Proteomes" id="UP000005631">
    <property type="component" value="Chromosome"/>
</dbReference>
<reference evidence="2 3" key="1">
    <citation type="journal article" date="2012" name="Stand. Genomic Sci.">
        <title>Genome sequence of the orange-pigmented seawater bacterium Owenweeksia hongkongensis type strain (UST20020801(T)).</title>
        <authorList>
            <person name="Riedel T."/>
            <person name="Held B."/>
            <person name="Nolan M."/>
            <person name="Lucas S."/>
            <person name="Lapidus A."/>
            <person name="Tice H."/>
            <person name="Del Rio T.G."/>
            <person name="Cheng J.F."/>
            <person name="Han C."/>
            <person name="Tapia R."/>
            <person name="Goodwin L.A."/>
            <person name="Pitluck S."/>
            <person name="Liolios K."/>
            <person name="Mavromatis K."/>
            <person name="Pagani I."/>
            <person name="Ivanova N."/>
            <person name="Mikhailova N."/>
            <person name="Pati A."/>
            <person name="Chen A."/>
            <person name="Palaniappan K."/>
            <person name="Rohde M."/>
            <person name="Tindall B.J."/>
            <person name="Detter J.C."/>
            <person name="Goker M."/>
            <person name="Woyke T."/>
            <person name="Bristow J."/>
            <person name="Eisen J.A."/>
            <person name="Markowitz V."/>
            <person name="Hugenholtz P."/>
            <person name="Klenk H.P."/>
            <person name="Kyrpides N.C."/>
        </authorList>
    </citation>
    <scope>NUCLEOTIDE SEQUENCE</scope>
    <source>
        <strain evidence="3">DSM 17368 / JCM 12287 / NRRL B-23963</strain>
    </source>
</reference>
<accession>G8QZA3</accession>